<reference evidence="1 2" key="1">
    <citation type="submission" date="2015-03" db="EMBL/GenBank/DDBJ databases">
        <authorList>
            <consortium name="Pathogen Informatics"/>
        </authorList>
    </citation>
    <scope>NUCLEOTIDE SEQUENCE [LARGE SCALE GENOMIC DNA]</scope>
    <source>
        <strain evidence="1 2">D4891</strain>
    </source>
</reference>
<accession>A0A655BLK4</accession>
<proteinExistence type="predicted"/>
<dbReference type="Proteomes" id="UP000042394">
    <property type="component" value="Unassembled WGS sequence"/>
</dbReference>
<name>A0A655BLK4_SALET</name>
<gene>
    <name evidence="1" type="ORF">ERS008207_00161</name>
</gene>
<protein>
    <submittedName>
        <fullName evidence="1">Uncharacterized protein</fullName>
    </submittedName>
</protein>
<dbReference type="EMBL" id="CQPD01000001">
    <property type="protein sequence ID" value="CNT57969.1"/>
    <property type="molecule type" value="Genomic_DNA"/>
</dbReference>
<sequence length="33" mass="4076">MPDVLHCLQTFSKLEMLLKMFRHFQKAERREVL</sequence>
<evidence type="ECO:0000313" key="2">
    <source>
        <dbReference type="Proteomes" id="UP000042394"/>
    </source>
</evidence>
<organism evidence="1 2">
    <name type="scientific">Salmonella enterica subsp. enterica serovar Bovismorbificans</name>
    <dbReference type="NCBI Taxonomy" id="58097"/>
    <lineage>
        <taxon>Bacteria</taxon>
        <taxon>Pseudomonadati</taxon>
        <taxon>Pseudomonadota</taxon>
        <taxon>Gammaproteobacteria</taxon>
        <taxon>Enterobacterales</taxon>
        <taxon>Enterobacteriaceae</taxon>
        <taxon>Salmonella</taxon>
    </lineage>
</organism>
<evidence type="ECO:0000313" key="1">
    <source>
        <dbReference type="EMBL" id="CNT57969.1"/>
    </source>
</evidence>
<dbReference type="AlphaFoldDB" id="A0A655BLK4"/>